<dbReference type="Proteomes" id="UP000078551">
    <property type="component" value="Plasmid pRphaN771e"/>
</dbReference>
<name>A0ABN4QU99_9HYPH</name>
<evidence type="ECO:0000313" key="3">
    <source>
        <dbReference type="EMBL" id="ANL89046.1"/>
    </source>
</evidence>
<keyword evidence="2" id="KW-0812">Transmembrane</keyword>
<gene>
    <name evidence="3" type="ORF">AMC81_PE00803</name>
</gene>
<evidence type="ECO:0000256" key="2">
    <source>
        <dbReference type="SAM" id="Phobius"/>
    </source>
</evidence>
<keyword evidence="3" id="KW-0614">Plasmid</keyword>
<keyword evidence="2" id="KW-0472">Membrane</keyword>
<protein>
    <submittedName>
        <fullName evidence="3">Uncharacterized protein</fullName>
    </submittedName>
</protein>
<evidence type="ECO:0000256" key="1">
    <source>
        <dbReference type="SAM" id="MobiDB-lite"/>
    </source>
</evidence>
<accession>A0ABN4QU99</accession>
<keyword evidence="2" id="KW-1133">Transmembrane helix</keyword>
<feature type="compositionally biased region" description="Basic and acidic residues" evidence="1">
    <location>
        <begin position="1"/>
        <end position="10"/>
    </location>
</feature>
<dbReference type="EMBL" id="CP013573">
    <property type="protein sequence ID" value="ANL89046.1"/>
    <property type="molecule type" value="Genomic_DNA"/>
</dbReference>
<proteinExistence type="predicted"/>
<organism evidence="3 4">
    <name type="scientific">Rhizobium phaseoli</name>
    <dbReference type="NCBI Taxonomy" id="396"/>
    <lineage>
        <taxon>Bacteria</taxon>
        <taxon>Pseudomonadati</taxon>
        <taxon>Pseudomonadota</taxon>
        <taxon>Alphaproteobacteria</taxon>
        <taxon>Hyphomicrobiales</taxon>
        <taxon>Rhizobiaceae</taxon>
        <taxon>Rhizobium/Agrobacterium group</taxon>
        <taxon>Rhizobium</taxon>
    </lineage>
</organism>
<sequence length="101" mass="11117">MGMMENEGRRGCGPTKGAGNRPERPEKGTTMSIEFERAHAPEARGFEVALDAELAKRIQSLQEPPHIDSECYAPTRACFVEATSWGLLGVAIWIATLFYFG</sequence>
<geneLocation type="plasmid" evidence="3 4">
    <name>pRphaN771e</name>
</geneLocation>
<feature type="region of interest" description="Disordered" evidence="1">
    <location>
        <begin position="1"/>
        <end position="29"/>
    </location>
</feature>
<keyword evidence="4" id="KW-1185">Reference proteome</keyword>
<feature type="transmembrane region" description="Helical" evidence="2">
    <location>
        <begin position="82"/>
        <end position="100"/>
    </location>
</feature>
<reference evidence="3 4" key="1">
    <citation type="submission" date="2015-11" db="EMBL/GenBank/DDBJ databases">
        <title>The limits of bacterial species coexistence and the symbiotic plasmid transference in sympatric Rhizobium populations.</title>
        <authorList>
            <person name="Perez-Carrascal O.M."/>
            <person name="VanInsberghe D."/>
            <person name="Juarez S."/>
            <person name="Polz M.F."/>
            <person name="Vinuesa P."/>
            <person name="Gonzalez V."/>
        </authorList>
    </citation>
    <scope>NUCLEOTIDE SEQUENCE [LARGE SCALE GENOMIC DNA]</scope>
    <source>
        <strain evidence="3 4">N771</strain>
        <plasmid evidence="3 4">pRphaN771e</plasmid>
    </source>
</reference>
<evidence type="ECO:0000313" key="4">
    <source>
        <dbReference type="Proteomes" id="UP000078551"/>
    </source>
</evidence>